<sequence>MTGVLPYLTILYYLIVIVFFFSILLRNKHPLKTQSYLLVLVLLPVLGIIIYLFFGVDTRKRKLFSRKAIADQKLLQAWSRYYADFLSKSKSDLVELLQDKWRIPFLSWRNSFAPLFLQNTITILNNGEEKYPVLFEKLQTAKHHIHIEYYIITEGKIFNRVCEILEQKAREGVEVRLIYDGYGSRKLKNKTLRRLAKAGVQTGEYNSVLFPRFANRLNFRTHRKIVVIDGKTAFTGGINLADNYVNGKRKWPKRPKMWRDVHCMIEGDACYSLQLLFFLDWYFVSNIALNIGPPYFPRENNEGTSPTLIVGSEPDSDSPNIMETYFQLISLAQKELFIATPYFIPNESIITALKTTAKSGIRVVLMLPQESDSFIVSAASYTYLGELIESDVEIHLYQKGMLHAKTIVIDGEVASVGTANMDYRSFDSNAEVNAIIMDEEVAGKIKADFENDLKDSYRLSLAEWEDRPIAQKLIGSMARLIAPLL</sequence>
<evidence type="ECO:0000256" key="9">
    <source>
        <dbReference type="ARBA" id="ARBA00023136"/>
    </source>
</evidence>
<dbReference type="CDD" id="cd09112">
    <property type="entry name" value="PLDc_CLS_2"/>
    <property type="match status" value="1"/>
</dbReference>
<feature type="domain" description="PLD phosphodiesterase" evidence="14">
    <location>
        <begin position="217"/>
        <end position="244"/>
    </location>
</feature>
<keyword evidence="9 12" id="KW-0472">Membrane</keyword>
<dbReference type="GO" id="GO:0032049">
    <property type="term" value="P:cardiolipin biosynthetic process"/>
    <property type="evidence" value="ECO:0007669"/>
    <property type="project" value="UniProtKB-UniRule"/>
</dbReference>
<dbReference type="InterPro" id="IPR001736">
    <property type="entry name" value="PLipase_D/transphosphatidylase"/>
</dbReference>
<evidence type="ECO:0000256" key="7">
    <source>
        <dbReference type="ARBA" id="ARBA00022989"/>
    </source>
</evidence>
<keyword evidence="7 12" id="KW-1133">Transmembrane helix</keyword>
<evidence type="ECO:0000256" key="3">
    <source>
        <dbReference type="ARBA" id="ARBA00022516"/>
    </source>
</evidence>
<keyword evidence="4 12" id="KW-0808">Transferase</keyword>
<dbReference type="RefSeq" id="WP_106543156.1">
    <property type="nucleotide sequence ID" value="NZ_BLAU01000001.1"/>
</dbReference>
<proteinExistence type="inferred from homology"/>
<dbReference type="OrthoDB" id="9762009at2"/>
<comment type="catalytic activity">
    <reaction evidence="12">
        <text>2 a 1,2-diacyl-sn-glycero-3-phospho-(1'-sn-glycerol) = a cardiolipin + glycerol</text>
        <dbReference type="Rhea" id="RHEA:31451"/>
        <dbReference type="ChEBI" id="CHEBI:17754"/>
        <dbReference type="ChEBI" id="CHEBI:62237"/>
        <dbReference type="ChEBI" id="CHEBI:64716"/>
    </reaction>
</comment>
<feature type="active site" evidence="12">
    <location>
        <position position="410"/>
    </location>
</feature>
<comment type="caution">
    <text evidence="16">The sequence shown here is derived from an EMBL/GenBank/DDBJ whole genome shotgun (WGS) entry which is preliminary data.</text>
</comment>
<feature type="transmembrane region" description="Helical" evidence="12">
    <location>
        <begin position="37"/>
        <end position="56"/>
    </location>
</feature>
<feature type="active site" evidence="12">
    <location>
        <position position="222"/>
    </location>
</feature>
<feature type="active site" evidence="12">
    <location>
        <position position="229"/>
    </location>
</feature>
<feature type="domain" description="PLD phosphodiesterase" evidence="14">
    <location>
        <begin position="398"/>
        <end position="425"/>
    </location>
</feature>
<keyword evidence="5 12" id="KW-0812">Transmembrane</keyword>
<evidence type="ECO:0000256" key="13">
    <source>
        <dbReference type="NCBIfam" id="TIGR04265"/>
    </source>
</evidence>
<dbReference type="GO" id="GO:0008808">
    <property type="term" value="F:cardiolipin synthase activity"/>
    <property type="evidence" value="ECO:0007669"/>
    <property type="project" value="UniProtKB-UniRule"/>
</dbReference>
<dbReference type="InterPro" id="IPR027379">
    <property type="entry name" value="CLS_N"/>
</dbReference>
<dbReference type="InterPro" id="IPR030874">
    <property type="entry name" value="Cardiolipin_synth_Firmi"/>
</dbReference>
<evidence type="ECO:0000256" key="4">
    <source>
        <dbReference type="ARBA" id="ARBA00022679"/>
    </source>
</evidence>
<keyword evidence="8 12" id="KW-0443">Lipid metabolism</keyword>
<dbReference type="PANTHER" id="PTHR21248">
    <property type="entry name" value="CARDIOLIPIN SYNTHASE"/>
    <property type="match status" value="1"/>
</dbReference>
<evidence type="ECO:0000256" key="12">
    <source>
        <dbReference type="HAMAP-Rule" id="MF_01916"/>
    </source>
</evidence>
<dbReference type="Pfam" id="PF13091">
    <property type="entry name" value="PLDc_2"/>
    <property type="match status" value="2"/>
</dbReference>
<evidence type="ECO:0000259" key="14">
    <source>
        <dbReference type="PROSITE" id="PS50035"/>
    </source>
</evidence>
<feature type="transmembrane region" description="Helical" evidence="12">
    <location>
        <begin position="6"/>
        <end position="25"/>
    </location>
</feature>
<dbReference type="Pfam" id="PF13396">
    <property type="entry name" value="PLDc_N"/>
    <property type="match status" value="1"/>
</dbReference>
<feature type="active site" evidence="12">
    <location>
        <position position="224"/>
    </location>
</feature>
<evidence type="ECO:0000313" key="18">
    <source>
        <dbReference type="Proteomes" id="UP000396862"/>
    </source>
</evidence>
<dbReference type="PROSITE" id="PS50035">
    <property type="entry name" value="PLD"/>
    <property type="match status" value="2"/>
</dbReference>
<evidence type="ECO:0000256" key="6">
    <source>
        <dbReference type="ARBA" id="ARBA00022737"/>
    </source>
</evidence>
<dbReference type="SUPFAM" id="SSF56024">
    <property type="entry name" value="Phospholipase D/nuclease"/>
    <property type="match status" value="2"/>
</dbReference>
<keyword evidence="3 12" id="KW-0444">Lipid biosynthesis</keyword>
<keyword evidence="11 12" id="KW-1208">Phospholipid metabolism</keyword>
<comment type="function">
    <text evidence="12">Catalyzes the reversible phosphatidyl group transfer from one phosphatidylglycerol molecule to another to form cardiolipin (CL) (diphosphatidylglycerol) and glycerol.</text>
</comment>
<dbReference type="EMBL" id="PYGC01000009">
    <property type="protein sequence ID" value="PSK81477.1"/>
    <property type="molecule type" value="Genomic_DNA"/>
</dbReference>
<dbReference type="EMBL" id="BLAU01000001">
    <property type="protein sequence ID" value="GET21054.1"/>
    <property type="molecule type" value="Genomic_DNA"/>
</dbReference>
<comment type="subcellular location">
    <subcellularLocation>
        <location evidence="1 12">Cell membrane</location>
        <topology evidence="1 12">Multi-pass membrane protein</topology>
    </subcellularLocation>
</comment>
<evidence type="ECO:0000313" key="16">
    <source>
        <dbReference type="EMBL" id="PSK81477.1"/>
    </source>
</evidence>
<dbReference type="Gene3D" id="3.30.870.10">
    <property type="entry name" value="Endonuclease Chain A"/>
    <property type="match status" value="2"/>
</dbReference>
<evidence type="ECO:0000256" key="10">
    <source>
        <dbReference type="ARBA" id="ARBA00023209"/>
    </source>
</evidence>
<dbReference type="InterPro" id="IPR025202">
    <property type="entry name" value="PLD-like_dom"/>
</dbReference>
<evidence type="ECO:0000313" key="17">
    <source>
        <dbReference type="Proteomes" id="UP000240621"/>
    </source>
</evidence>
<dbReference type="PANTHER" id="PTHR21248:SF22">
    <property type="entry name" value="PHOSPHOLIPASE D"/>
    <property type="match status" value="1"/>
</dbReference>
<dbReference type="EC" id="2.7.8.-" evidence="12 13"/>
<accession>A0A2P8C928</accession>
<keyword evidence="2 12" id="KW-1003">Cell membrane</keyword>
<dbReference type="HAMAP" id="MF_01916">
    <property type="entry name" value="Cardiolipin_synth_Cls"/>
    <property type="match status" value="1"/>
</dbReference>
<feature type="active site" evidence="12">
    <location>
        <position position="403"/>
    </location>
</feature>
<dbReference type="GO" id="GO:0005886">
    <property type="term" value="C:plasma membrane"/>
    <property type="evidence" value="ECO:0007669"/>
    <property type="project" value="UniProtKB-SubCell"/>
</dbReference>
<comment type="similarity">
    <text evidence="12">Belongs to the phospholipase D family. Cardiolipin synthase subfamily.</text>
</comment>
<dbReference type="AlphaFoldDB" id="A0A2P8C928"/>
<keyword evidence="10 12" id="KW-0594">Phospholipid biosynthesis</keyword>
<feature type="active site" evidence="12">
    <location>
        <position position="405"/>
    </location>
</feature>
<dbReference type="Proteomes" id="UP000396862">
    <property type="component" value="Unassembled WGS sequence"/>
</dbReference>
<dbReference type="SMART" id="SM00155">
    <property type="entry name" value="PLDc"/>
    <property type="match status" value="2"/>
</dbReference>
<evidence type="ECO:0000256" key="5">
    <source>
        <dbReference type="ARBA" id="ARBA00022692"/>
    </source>
</evidence>
<dbReference type="InterPro" id="IPR022924">
    <property type="entry name" value="Cardiolipin_synthase"/>
</dbReference>
<keyword evidence="18" id="KW-1185">Reference proteome</keyword>
<gene>
    <name evidence="16" type="ORF">CLV93_10983</name>
    <name evidence="15" type="ORF">JCM18694_13000</name>
</gene>
<organism evidence="16 17">
    <name type="scientific">Prolixibacter denitrificans</name>
    <dbReference type="NCBI Taxonomy" id="1541063"/>
    <lineage>
        <taxon>Bacteria</taxon>
        <taxon>Pseudomonadati</taxon>
        <taxon>Bacteroidota</taxon>
        <taxon>Bacteroidia</taxon>
        <taxon>Marinilabiliales</taxon>
        <taxon>Prolixibacteraceae</taxon>
        <taxon>Prolixibacter</taxon>
    </lineage>
</organism>
<name>A0A2P8C928_9BACT</name>
<dbReference type="CDD" id="cd09110">
    <property type="entry name" value="PLDc_CLS_1"/>
    <property type="match status" value="1"/>
</dbReference>
<dbReference type="Proteomes" id="UP000240621">
    <property type="component" value="Unassembled WGS sequence"/>
</dbReference>
<keyword evidence="6" id="KW-0677">Repeat</keyword>
<evidence type="ECO:0000256" key="11">
    <source>
        <dbReference type="ARBA" id="ARBA00023264"/>
    </source>
</evidence>
<evidence type="ECO:0000313" key="15">
    <source>
        <dbReference type="EMBL" id="GET21054.1"/>
    </source>
</evidence>
<evidence type="ECO:0000256" key="1">
    <source>
        <dbReference type="ARBA" id="ARBA00004651"/>
    </source>
</evidence>
<evidence type="ECO:0000256" key="8">
    <source>
        <dbReference type="ARBA" id="ARBA00023098"/>
    </source>
</evidence>
<reference evidence="16 17" key="1">
    <citation type="submission" date="2018-03" db="EMBL/GenBank/DDBJ databases">
        <title>Genomic Encyclopedia of Archaeal and Bacterial Type Strains, Phase II (KMG-II): from individual species to whole genera.</title>
        <authorList>
            <person name="Goeker M."/>
        </authorList>
    </citation>
    <scope>NUCLEOTIDE SEQUENCE [LARGE SCALE GENOMIC DNA]</scope>
    <source>
        <strain evidence="16 17">DSM 27267</strain>
    </source>
</reference>
<protein>
    <recommendedName>
        <fullName evidence="12 13">Cardiolipin synthase</fullName>
        <shortName evidence="12">CL synthase</shortName>
        <ecNumber evidence="12 13">2.7.8.-</ecNumber>
    </recommendedName>
</protein>
<dbReference type="NCBIfam" id="TIGR04265">
    <property type="entry name" value="bac_cardiolipin"/>
    <property type="match status" value="1"/>
</dbReference>
<reference evidence="15 18" key="2">
    <citation type="submission" date="2019-10" db="EMBL/GenBank/DDBJ databases">
        <title>Prolixibacter strains distinguished by the presence of nitrate reductase genes were adept at nitrate-dependent anaerobic corrosion of metallic iron and carbon steel.</title>
        <authorList>
            <person name="Iino T."/>
            <person name="Shono N."/>
            <person name="Ito K."/>
            <person name="Nakamura R."/>
            <person name="Sueoka K."/>
            <person name="Harayama S."/>
            <person name="Ohkuma M."/>
        </authorList>
    </citation>
    <scope>NUCLEOTIDE SEQUENCE [LARGE SCALE GENOMIC DNA]</scope>
    <source>
        <strain evidence="15 18">MIC1-1</strain>
    </source>
</reference>
<evidence type="ECO:0000256" key="2">
    <source>
        <dbReference type="ARBA" id="ARBA00022475"/>
    </source>
</evidence>